<evidence type="ECO:0000256" key="6">
    <source>
        <dbReference type="ARBA" id="ARBA00022679"/>
    </source>
</evidence>
<keyword evidence="7" id="KW-0547">Nucleotide-binding</keyword>
<dbReference type="PROSITE" id="PS50109">
    <property type="entry name" value="HIS_KIN"/>
    <property type="match status" value="1"/>
</dbReference>
<dbReference type="CDD" id="cd00082">
    <property type="entry name" value="HisKA"/>
    <property type="match status" value="1"/>
</dbReference>
<dbReference type="SMART" id="SM00387">
    <property type="entry name" value="HATPase_c"/>
    <property type="match status" value="1"/>
</dbReference>
<keyword evidence="6 13" id="KW-0808">Transferase</keyword>
<accession>A0A518HQY6</accession>
<evidence type="ECO:0000256" key="3">
    <source>
        <dbReference type="ARBA" id="ARBA00012438"/>
    </source>
</evidence>
<dbReference type="GO" id="GO:0000155">
    <property type="term" value="F:phosphorelay sensor kinase activity"/>
    <property type="evidence" value="ECO:0007669"/>
    <property type="project" value="InterPro"/>
</dbReference>
<evidence type="ECO:0000313" key="14">
    <source>
        <dbReference type="Proteomes" id="UP000319004"/>
    </source>
</evidence>
<feature type="transmembrane region" description="Helical" evidence="11">
    <location>
        <begin position="132"/>
        <end position="151"/>
    </location>
</feature>
<dbReference type="InterPro" id="IPR050980">
    <property type="entry name" value="2C_sensor_his_kinase"/>
</dbReference>
<dbReference type="PRINTS" id="PR00344">
    <property type="entry name" value="BCTRLSENSOR"/>
</dbReference>
<feature type="transmembrane region" description="Helical" evidence="11">
    <location>
        <begin position="217"/>
        <end position="234"/>
    </location>
</feature>
<sequence length="485" mass="52530">MNQSPSRLAIPLIPAARLGSSAWLLHLRSFAVAGQLVTILFAGWGIGVQLPYTPLLALVGLTAVTNVIYGVWLRRYDGPQNHAQGSSDKRPMGPQHGEHEPSSVASPSAARWGSDHELAALEQDGSPRVQKVALGLMLLDLATLTAMLYFSGGAANPFSFFYFVNLAVGGVMIWPKAAWSLTVVATIGYALILRYSIPVKELGTETVSGVFDLRTFGLMLAFTTCASVVTYFVTRTSGLLRARERQLRENQLAQAADRKLESLTTLAAGAAHELATPLSTIDVVARELTRHLEGVEKPATVDQDLKLIDHQLDLCRHILQRMRGAAGDSMAQEWFRTTVGELIDATLEGVRDPHRVDVVDGTEDVENKILWMPEEAVAQAIRNLIHNGLDASGVDGRVRVESRLDRRNVEFIVTDQGQGMSDEILGRVGDPFFTTKEPGRGIGLGLYLTRNVVSQLGGSLNFRSAPGQGTSAVVTLPIAKPENVP</sequence>
<dbReference type="Gene3D" id="3.30.565.10">
    <property type="entry name" value="Histidine kinase-like ATPase, C-terminal domain"/>
    <property type="match status" value="1"/>
</dbReference>
<evidence type="ECO:0000256" key="4">
    <source>
        <dbReference type="ARBA" id="ARBA00022475"/>
    </source>
</evidence>
<reference evidence="13 14" key="1">
    <citation type="submission" date="2019-03" db="EMBL/GenBank/DDBJ databases">
        <title>Deep-cultivation of Planctomycetes and their phenomic and genomic characterization uncovers novel biology.</title>
        <authorList>
            <person name="Wiegand S."/>
            <person name="Jogler M."/>
            <person name="Boedeker C."/>
            <person name="Pinto D."/>
            <person name="Vollmers J."/>
            <person name="Rivas-Marin E."/>
            <person name="Kohn T."/>
            <person name="Peeters S.H."/>
            <person name="Heuer A."/>
            <person name="Rast P."/>
            <person name="Oberbeckmann S."/>
            <person name="Bunk B."/>
            <person name="Jeske O."/>
            <person name="Meyerdierks A."/>
            <person name="Storesund J.E."/>
            <person name="Kallscheuer N."/>
            <person name="Luecker S."/>
            <person name="Lage O.M."/>
            <person name="Pohl T."/>
            <person name="Merkel B.J."/>
            <person name="Hornburger P."/>
            <person name="Mueller R.-W."/>
            <person name="Bruemmer F."/>
            <person name="Labrenz M."/>
            <person name="Spormann A.M."/>
            <person name="Op den Camp H."/>
            <person name="Overmann J."/>
            <person name="Amann R."/>
            <person name="Jetten M.S.M."/>
            <person name="Mascher T."/>
            <person name="Medema M.H."/>
            <person name="Devos D.P."/>
            <person name="Kaster A.-K."/>
            <person name="Ovreas L."/>
            <person name="Rohde M."/>
            <person name="Galperin M.Y."/>
            <person name="Jogler C."/>
        </authorList>
    </citation>
    <scope>NUCLEOTIDE SEQUENCE [LARGE SCALE GENOMIC DNA]</scope>
    <source>
        <strain evidence="13 14">Enr13</strain>
    </source>
</reference>
<feature type="compositionally biased region" description="Basic and acidic residues" evidence="10">
    <location>
        <begin position="87"/>
        <end position="101"/>
    </location>
</feature>
<feature type="domain" description="Histidine kinase" evidence="12">
    <location>
        <begin position="269"/>
        <end position="480"/>
    </location>
</feature>
<evidence type="ECO:0000256" key="2">
    <source>
        <dbReference type="ARBA" id="ARBA00004651"/>
    </source>
</evidence>
<dbReference type="SUPFAM" id="SSF47384">
    <property type="entry name" value="Homodimeric domain of signal transducing histidine kinase"/>
    <property type="match status" value="1"/>
</dbReference>
<keyword evidence="8 13" id="KW-0418">Kinase</keyword>
<evidence type="ECO:0000259" key="12">
    <source>
        <dbReference type="PROSITE" id="PS50109"/>
    </source>
</evidence>
<keyword evidence="11" id="KW-1133">Transmembrane helix</keyword>
<evidence type="ECO:0000256" key="11">
    <source>
        <dbReference type="SAM" id="Phobius"/>
    </source>
</evidence>
<dbReference type="RefSeq" id="WP_231744302.1">
    <property type="nucleotide sequence ID" value="NZ_CP037423.1"/>
</dbReference>
<proteinExistence type="predicted"/>
<protein>
    <recommendedName>
        <fullName evidence="3">histidine kinase</fullName>
        <ecNumber evidence="3">2.7.13.3</ecNumber>
    </recommendedName>
</protein>
<evidence type="ECO:0000313" key="13">
    <source>
        <dbReference type="EMBL" id="QDV43276.1"/>
    </source>
</evidence>
<feature type="transmembrane region" description="Helical" evidence="11">
    <location>
        <begin position="52"/>
        <end position="72"/>
    </location>
</feature>
<dbReference type="InterPro" id="IPR036890">
    <property type="entry name" value="HATPase_C_sf"/>
</dbReference>
<dbReference type="PANTHER" id="PTHR44936">
    <property type="entry name" value="SENSOR PROTEIN CREC"/>
    <property type="match status" value="1"/>
</dbReference>
<dbReference type="Pfam" id="PF02518">
    <property type="entry name" value="HATPase_c"/>
    <property type="match status" value="1"/>
</dbReference>
<evidence type="ECO:0000256" key="10">
    <source>
        <dbReference type="SAM" id="MobiDB-lite"/>
    </source>
</evidence>
<dbReference type="InterPro" id="IPR005467">
    <property type="entry name" value="His_kinase_dom"/>
</dbReference>
<keyword evidence="9" id="KW-0067">ATP-binding</keyword>
<dbReference type="Gene3D" id="1.10.287.130">
    <property type="match status" value="1"/>
</dbReference>
<dbReference type="KEGG" id="snep:Enr13x_31310"/>
<keyword evidence="4" id="KW-1003">Cell membrane</keyword>
<dbReference type="GO" id="GO:0005886">
    <property type="term" value="C:plasma membrane"/>
    <property type="evidence" value="ECO:0007669"/>
    <property type="project" value="UniProtKB-SubCell"/>
</dbReference>
<dbReference type="Proteomes" id="UP000319004">
    <property type="component" value="Chromosome"/>
</dbReference>
<dbReference type="EMBL" id="CP037423">
    <property type="protein sequence ID" value="QDV43276.1"/>
    <property type="molecule type" value="Genomic_DNA"/>
</dbReference>
<evidence type="ECO:0000256" key="7">
    <source>
        <dbReference type="ARBA" id="ARBA00022741"/>
    </source>
</evidence>
<feature type="transmembrane region" description="Helical" evidence="11">
    <location>
        <begin position="179"/>
        <end position="197"/>
    </location>
</feature>
<dbReference type="AlphaFoldDB" id="A0A518HQY6"/>
<evidence type="ECO:0000256" key="8">
    <source>
        <dbReference type="ARBA" id="ARBA00022777"/>
    </source>
</evidence>
<comment type="subcellular location">
    <subcellularLocation>
        <location evidence="2">Cell membrane</location>
        <topology evidence="2">Multi-pass membrane protein</topology>
    </subcellularLocation>
</comment>
<dbReference type="SUPFAM" id="SSF55874">
    <property type="entry name" value="ATPase domain of HSP90 chaperone/DNA topoisomerase II/histidine kinase"/>
    <property type="match status" value="1"/>
</dbReference>
<gene>
    <name evidence="13" type="primary">regB</name>
    <name evidence="13" type="ORF">Enr13x_31310</name>
</gene>
<feature type="region of interest" description="Disordered" evidence="10">
    <location>
        <begin position="82"/>
        <end position="109"/>
    </location>
</feature>
<dbReference type="InterPro" id="IPR036097">
    <property type="entry name" value="HisK_dim/P_sf"/>
</dbReference>
<comment type="catalytic activity">
    <reaction evidence="1">
        <text>ATP + protein L-histidine = ADP + protein N-phospho-L-histidine.</text>
        <dbReference type="EC" id="2.7.13.3"/>
    </reaction>
</comment>
<evidence type="ECO:0000256" key="5">
    <source>
        <dbReference type="ARBA" id="ARBA00022553"/>
    </source>
</evidence>
<dbReference type="GO" id="GO:0005524">
    <property type="term" value="F:ATP binding"/>
    <property type="evidence" value="ECO:0007669"/>
    <property type="project" value="UniProtKB-KW"/>
</dbReference>
<keyword evidence="11" id="KW-0472">Membrane</keyword>
<dbReference type="InterPro" id="IPR003661">
    <property type="entry name" value="HisK_dim/P_dom"/>
</dbReference>
<keyword evidence="14" id="KW-1185">Reference proteome</keyword>
<evidence type="ECO:0000256" key="9">
    <source>
        <dbReference type="ARBA" id="ARBA00022840"/>
    </source>
</evidence>
<dbReference type="InterPro" id="IPR004358">
    <property type="entry name" value="Sig_transdc_His_kin-like_C"/>
</dbReference>
<dbReference type="PANTHER" id="PTHR44936:SF10">
    <property type="entry name" value="SENSOR PROTEIN RSTB"/>
    <property type="match status" value="1"/>
</dbReference>
<keyword evidence="11" id="KW-0812">Transmembrane</keyword>
<dbReference type="InterPro" id="IPR003594">
    <property type="entry name" value="HATPase_dom"/>
</dbReference>
<evidence type="ECO:0000256" key="1">
    <source>
        <dbReference type="ARBA" id="ARBA00000085"/>
    </source>
</evidence>
<organism evidence="13 14">
    <name type="scientific">Stieleria neptunia</name>
    <dbReference type="NCBI Taxonomy" id="2527979"/>
    <lineage>
        <taxon>Bacteria</taxon>
        <taxon>Pseudomonadati</taxon>
        <taxon>Planctomycetota</taxon>
        <taxon>Planctomycetia</taxon>
        <taxon>Pirellulales</taxon>
        <taxon>Pirellulaceae</taxon>
        <taxon>Stieleria</taxon>
    </lineage>
</organism>
<feature type="transmembrane region" description="Helical" evidence="11">
    <location>
        <begin position="21"/>
        <end position="46"/>
    </location>
</feature>
<keyword evidence="5" id="KW-0597">Phosphoprotein</keyword>
<dbReference type="EC" id="2.7.13.3" evidence="3"/>
<name>A0A518HQY6_9BACT</name>